<protein>
    <recommendedName>
        <fullName evidence="1">DUF4037 domain-containing protein</fullName>
    </recommendedName>
</protein>
<dbReference type="EMBL" id="AP021874">
    <property type="protein sequence ID" value="BBO68011.1"/>
    <property type="molecule type" value="Genomic_DNA"/>
</dbReference>
<dbReference type="RefSeq" id="WP_155316213.1">
    <property type="nucleotide sequence ID" value="NZ_AP021874.1"/>
</dbReference>
<sequence length="308" mass="35180">MNGLSLAEKYFDAVGRPMLEREMGPLLDRVAAGLVGDGSECYGFDDNISRDHDWGPGFCIWLLMEDFEKYGKRLQNAYNRLPGSYEGYGPRKTSQWGGKRVGVFEITEFYQTFIGFDHVPGELDVWLMIPENSLAACTNGKVFIDGPGEFTDFRNKLLSFYPDDVRRKKIASRCMTIGQSGQYNLPRLLDRKEFYAANYALVKFVADAISLVFLLNRHYTPFYKWMHKAMKSLPILGASIHQQISFLVMEHDLEKKKAYIETISGMLIEELIRQELSDGTSAFITDHGPCVQDGILDHTLRRRNVWVG</sequence>
<organism evidence="2 3">
    <name type="scientific">Desulfosarcina alkanivorans</name>
    <dbReference type="NCBI Taxonomy" id="571177"/>
    <lineage>
        <taxon>Bacteria</taxon>
        <taxon>Pseudomonadati</taxon>
        <taxon>Thermodesulfobacteriota</taxon>
        <taxon>Desulfobacteria</taxon>
        <taxon>Desulfobacterales</taxon>
        <taxon>Desulfosarcinaceae</taxon>
        <taxon>Desulfosarcina</taxon>
    </lineage>
</organism>
<proteinExistence type="predicted"/>
<dbReference type="InterPro" id="IPR025117">
    <property type="entry name" value="DUF4037"/>
</dbReference>
<reference evidence="2 3" key="1">
    <citation type="submission" date="2019-11" db="EMBL/GenBank/DDBJ databases">
        <title>Comparative genomics of hydrocarbon-degrading Desulfosarcina strains.</title>
        <authorList>
            <person name="Watanabe M."/>
            <person name="Kojima H."/>
            <person name="Fukui M."/>
        </authorList>
    </citation>
    <scope>NUCLEOTIDE SEQUENCE [LARGE SCALE GENOMIC DNA]</scope>
    <source>
        <strain evidence="2 3">PL12</strain>
    </source>
</reference>
<gene>
    <name evidence="2" type="ORF">DSCA_19410</name>
</gene>
<evidence type="ECO:0000313" key="2">
    <source>
        <dbReference type="EMBL" id="BBO68011.1"/>
    </source>
</evidence>
<keyword evidence="3" id="KW-1185">Reference proteome</keyword>
<dbReference type="KEGG" id="dalk:DSCA_19410"/>
<feature type="domain" description="DUF4037" evidence="1">
    <location>
        <begin position="126"/>
        <end position="226"/>
    </location>
</feature>
<accession>A0A5K7YMC6</accession>
<dbReference type="Proteomes" id="UP000427906">
    <property type="component" value="Chromosome"/>
</dbReference>
<dbReference type="Pfam" id="PF13228">
    <property type="entry name" value="DUF4037"/>
    <property type="match status" value="1"/>
</dbReference>
<evidence type="ECO:0000259" key="1">
    <source>
        <dbReference type="Pfam" id="PF13228"/>
    </source>
</evidence>
<dbReference type="OrthoDB" id="3030at2"/>
<dbReference type="AlphaFoldDB" id="A0A5K7YMC6"/>
<name>A0A5K7YMC6_9BACT</name>
<evidence type="ECO:0000313" key="3">
    <source>
        <dbReference type="Proteomes" id="UP000427906"/>
    </source>
</evidence>